<feature type="region of interest" description="Disordered" evidence="1">
    <location>
        <begin position="63"/>
        <end position="82"/>
    </location>
</feature>
<evidence type="ECO:0000313" key="3">
    <source>
        <dbReference type="Proteomes" id="UP001432039"/>
    </source>
</evidence>
<gene>
    <name evidence="2" type="ORF">OG517_04970</name>
</gene>
<sequence>MPEGFDQEWGQLRAGAADRQMDMRFNGTGAPAGPLAPGGSGTFASTPAQKSATADTIQTELEPRAKTATEHADGATNTAVQG</sequence>
<feature type="compositionally biased region" description="Basic and acidic residues" evidence="1">
    <location>
        <begin position="63"/>
        <end position="73"/>
    </location>
</feature>
<name>A0ABZ1T862_STRVG</name>
<evidence type="ECO:0000313" key="2">
    <source>
        <dbReference type="EMBL" id="WUQ10836.1"/>
    </source>
</evidence>
<evidence type="ECO:0000256" key="1">
    <source>
        <dbReference type="SAM" id="MobiDB-lite"/>
    </source>
</evidence>
<dbReference type="Proteomes" id="UP001432039">
    <property type="component" value="Chromosome"/>
</dbReference>
<accession>A0ABZ1T862</accession>
<feature type="compositionally biased region" description="Polar residues" evidence="1">
    <location>
        <begin position="42"/>
        <end position="56"/>
    </location>
</feature>
<reference evidence="2" key="1">
    <citation type="submission" date="2022-10" db="EMBL/GenBank/DDBJ databases">
        <title>The complete genomes of actinobacterial strains from the NBC collection.</title>
        <authorList>
            <person name="Joergensen T.S."/>
            <person name="Alvarez Arevalo M."/>
            <person name="Sterndorff E.B."/>
            <person name="Faurdal D."/>
            <person name="Vuksanovic O."/>
            <person name="Mourched A.-S."/>
            <person name="Charusanti P."/>
            <person name="Shaw S."/>
            <person name="Blin K."/>
            <person name="Weber T."/>
        </authorList>
    </citation>
    <scope>NUCLEOTIDE SEQUENCE</scope>
    <source>
        <strain evidence="2">NBC_00248</strain>
    </source>
</reference>
<feature type="region of interest" description="Disordered" evidence="1">
    <location>
        <begin position="1"/>
        <end position="56"/>
    </location>
</feature>
<keyword evidence="3" id="KW-1185">Reference proteome</keyword>
<proteinExistence type="predicted"/>
<dbReference type="RefSeq" id="WP_328960361.1">
    <property type="nucleotide sequence ID" value="NZ_CP108090.1"/>
</dbReference>
<organism evidence="2 3">
    <name type="scientific">Streptomyces virginiae</name>
    <name type="common">Streptomyces cinnamonensis</name>
    <dbReference type="NCBI Taxonomy" id="1961"/>
    <lineage>
        <taxon>Bacteria</taxon>
        <taxon>Bacillati</taxon>
        <taxon>Actinomycetota</taxon>
        <taxon>Actinomycetes</taxon>
        <taxon>Kitasatosporales</taxon>
        <taxon>Streptomycetaceae</taxon>
        <taxon>Streptomyces</taxon>
    </lineage>
</organism>
<protein>
    <submittedName>
        <fullName evidence="2">Uncharacterized protein</fullName>
    </submittedName>
</protein>
<dbReference type="EMBL" id="CP108090">
    <property type="protein sequence ID" value="WUQ10836.1"/>
    <property type="molecule type" value="Genomic_DNA"/>
</dbReference>